<organism evidence="2 3">
    <name type="scientific">Oesophagostomum dentatum</name>
    <name type="common">Nodular worm</name>
    <dbReference type="NCBI Taxonomy" id="61180"/>
    <lineage>
        <taxon>Eukaryota</taxon>
        <taxon>Metazoa</taxon>
        <taxon>Ecdysozoa</taxon>
        <taxon>Nematoda</taxon>
        <taxon>Chromadorea</taxon>
        <taxon>Rhabditida</taxon>
        <taxon>Rhabditina</taxon>
        <taxon>Rhabditomorpha</taxon>
        <taxon>Strongyloidea</taxon>
        <taxon>Strongylidae</taxon>
        <taxon>Oesophagostomum</taxon>
    </lineage>
</organism>
<keyword evidence="1" id="KW-0812">Transmembrane</keyword>
<dbReference type="OrthoDB" id="5854217at2759"/>
<protein>
    <submittedName>
        <fullName evidence="2">Uncharacterized protein</fullName>
    </submittedName>
</protein>
<dbReference type="EMBL" id="KN610869">
    <property type="protein sequence ID" value="KHJ77331.1"/>
    <property type="molecule type" value="Genomic_DNA"/>
</dbReference>
<feature type="transmembrane region" description="Helical" evidence="1">
    <location>
        <begin position="6"/>
        <end position="25"/>
    </location>
</feature>
<keyword evidence="1" id="KW-0472">Membrane</keyword>
<reference evidence="2 3" key="1">
    <citation type="submission" date="2014-03" db="EMBL/GenBank/DDBJ databases">
        <title>Draft genome of the hookworm Oesophagostomum dentatum.</title>
        <authorList>
            <person name="Mitreva M."/>
        </authorList>
    </citation>
    <scope>NUCLEOTIDE SEQUENCE [LARGE SCALE GENOMIC DNA]</scope>
    <source>
        <strain evidence="2 3">OD-Hann</strain>
    </source>
</reference>
<evidence type="ECO:0000313" key="2">
    <source>
        <dbReference type="EMBL" id="KHJ77331.1"/>
    </source>
</evidence>
<keyword evidence="1" id="KW-1133">Transmembrane helix</keyword>
<evidence type="ECO:0000313" key="3">
    <source>
        <dbReference type="Proteomes" id="UP000053660"/>
    </source>
</evidence>
<dbReference type="Proteomes" id="UP000053660">
    <property type="component" value="Unassembled WGS sequence"/>
</dbReference>
<keyword evidence="3" id="KW-1185">Reference proteome</keyword>
<sequence>MWLQFMTVVPMILSAVSLIFMLLIARYIRHVTQQCDTIISSTHSLARCAVRLKVGPSAKKSIKEYARANPELRGLLKEDTLNGSTEQTI</sequence>
<dbReference type="AlphaFoldDB" id="A0A0B1S0A1"/>
<proteinExistence type="predicted"/>
<name>A0A0B1S0A1_OESDE</name>
<gene>
    <name evidence="2" type="ORF">OESDEN_23049</name>
</gene>
<evidence type="ECO:0000256" key="1">
    <source>
        <dbReference type="SAM" id="Phobius"/>
    </source>
</evidence>
<accession>A0A0B1S0A1</accession>